<dbReference type="RefSeq" id="WP_058515014.1">
    <property type="nucleotide sequence ID" value="NZ_CAAAIH010000010.1"/>
</dbReference>
<proteinExistence type="predicted"/>
<organism evidence="1 2">
    <name type="scientific">Legionella santicrucis</name>
    <dbReference type="NCBI Taxonomy" id="45074"/>
    <lineage>
        <taxon>Bacteria</taxon>
        <taxon>Pseudomonadati</taxon>
        <taxon>Pseudomonadota</taxon>
        <taxon>Gammaproteobacteria</taxon>
        <taxon>Legionellales</taxon>
        <taxon>Legionellaceae</taxon>
        <taxon>Legionella</taxon>
    </lineage>
</organism>
<reference evidence="1 2" key="1">
    <citation type="submission" date="2015-11" db="EMBL/GenBank/DDBJ databases">
        <title>Genomic analysis of 38 Legionella species identifies large and diverse effector repertoires.</title>
        <authorList>
            <person name="Burstein D."/>
            <person name="Amaro F."/>
            <person name="Zusman T."/>
            <person name="Lifshitz Z."/>
            <person name="Cohen O."/>
            <person name="Gilbert J.A."/>
            <person name="Pupko T."/>
            <person name="Shuman H.A."/>
            <person name="Segal G."/>
        </authorList>
    </citation>
    <scope>NUCLEOTIDE SEQUENCE [LARGE SCALE GENOMIC DNA]</scope>
    <source>
        <strain evidence="1 2">SC-63-C7</strain>
    </source>
</reference>
<accession>A0A0W0YHR1</accession>
<keyword evidence="1" id="KW-0723">Serine/threonine-protein kinase</keyword>
<dbReference type="PATRIC" id="fig|45074.5.peg.3285"/>
<evidence type="ECO:0000313" key="1">
    <source>
        <dbReference type="EMBL" id="KTD56363.1"/>
    </source>
</evidence>
<dbReference type="Gene3D" id="1.10.510.10">
    <property type="entry name" value="Transferase(Phosphotransferase) domain 1"/>
    <property type="match status" value="1"/>
</dbReference>
<dbReference type="STRING" id="45074.Lsan_3051"/>
<keyword evidence="1" id="KW-0808">Transferase</keyword>
<dbReference type="SUPFAM" id="SSF56112">
    <property type="entry name" value="Protein kinase-like (PK-like)"/>
    <property type="match status" value="1"/>
</dbReference>
<name>A0A0W0YHR1_9GAMM</name>
<sequence>MPNLHPLNYINNADPKLINFITQVNQDIDKINGLIKEYNNTTSDKDSIENLKKILRYKQVIESKYSNYHVGKCPEFSTEIHENLYSKIKTEFAIYGITSLYGILDQTPPIPNTFAEIPTNMEQEKVNQLMDILAQGAAFDRNKLEQLYAPLGNAEFNQFLNKNSISYLGGNNSKNFKITPNDGSSPYVLKIENRLGMPKYPVHYLRQNALKEVLTPECAERQSKSGLNLVVTDFCSDGNLLTHSKNHGSDDLNRIKAAHHLYTQMLHIVMEMSQHGCAFPDKKNTNWMVEKNKLKISDTKSFFPYKKDGSIDSDTINKTTGGSFVTTQCLNPPEFKTRLELGAPISAEKMHAFMLGKNLYQYLTQCTLDELHGINDAFQFNFHYPIFQSHEGKKLMALIQDLVKYDPKNRISLYDAANRLDNLMQEKKQGENKLSLTGLEKEAQKILSKSQIKINGKTGIDIIGEFKNRNQQLIKTSNDLEIVEKLKDELTNILKYQKLEDIMAIIAFKNELQTILSNILEMSINDATTEEFKYGAQNCIFENTNNPENLMQLKDELAEMFHIQHHRLELSKEENRQLINQIQLTGFEDKDESMKKFIKEKESSIRNNLGTLMQLENDLKAILIHQKTVSIIKEIIQDLHKNTDGFNVNIDTIKQAMCDVPIEERGKIGIEQQEVGASSNFTAILKKELDDIINGLIDKNMDTLYEIDSEFDETTADLEKIFEQQENLMKKAGKIPPDFGRLKNNLAFILKDPNEKYLVEDLILNLRLHTMLSANMQNKDHRINQGLNAPVKNKEILENCSNNQATNHYKDFKSRLENIKSNEQEQNALIAQFSSF</sequence>
<dbReference type="OrthoDB" id="5650925at2"/>
<keyword evidence="1" id="KW-0418">Kinase</keyword>
<dbReference type="GO" id="GO:0004674">
    <property type="term" value="F:protein serine/threonine kinase activity"/>
    <property type="evidence" value="ECO:0007669"/>
    <property type="project" value="UniProtKB-KW"/>
</dbReference>
<gene>
    <name evidence="1" type="ORF">Lsan_3051</name>
</gene>
<dbReference type="Proteomes" id="UP000054703">
    <property type="component" value="Unassembled WGS sequence"/>
</dbReference>
<protein>
    <submittedName>
        <fullName evidence="1">Serine/threonine protein kinase</fullName>
    </submittedName>
</protein>
<comment type="caution">
    <text evidence="1">The sequence shown here is derived from an EMBL/GenBank/DDBJ whole genome shotgun (WGS) entry which is preliminary data.</text>
</comment>
<dbReference type="EMBL" id="LNYU01000083">
    <property type="protein sequence ID" value="KTD56363.1"/>
    <property type="molecule type" value="Genomic_DNA"/>
</dbReference>
<dbReference type="InterPro" id="IPR011009">
    <property type="entry name" value="Kinase-like_dom_sf"/>
</dbReference>
<dbReference type="AlphaFoldDB" id="A0A0W0YHR1"/>
<keyword evidence="2" id="KW-1185">Reference proteome</keyword>
<evidence type="ECO:0000313" key="2">
    <source>
        <dbReference type="Proteomes" id="UP000054703"/>
    </source>
</evidence>